<dbReference type="AlphaFoldDB" id="A0A6M3KIH9"/>
<gene>
    <name evidence="3" type="ORF">MM415A00564_0018</name>
</gene>
<evidence type="ECO:0000313" key="3">
    <source>
        <dbReference type="EMBL" id="QJA81245.1"/>
    </source>
</evidence>
<feature type="region of interest" description="Disordered" evidence="2">
    <location>
        <begin position="93"/>
        <end position="128"/>
    </location>
</feature>
<feature type="compositionally biased region" description="Polar residues" evidence="2">
    <location>
        <begin position="47"/>
        <end position="61"/>
    </location>
</feature>
<name>A0A6M3KIH9_9ZZZZ</name>
<reference evidence="3" key="1">
    <citation type="submission" date="2020-03" db="EMBL/GenBank/DDBJ databases">
        <title>The deep terrestrial virosphere.</title>
        <authorList>
            <person name="Holmfeldt K."/>
            <person name="Nilsson E."/>
            <person name="Simone D."/>
            <person name="Lopez-Fernandez M."/>
            <person name="Wu X."/>
            <person name="de Brujin I."/>
            <person name="Lundin D."/>
            <person name="Andersson A."/>
            <person name="Bertilsson S."/>
            <person name="Dopson M."/>
        </authorList>
    </citation>
    <scope>NUCLEOTIDE SEQUENCE</scope>
    <source>
        <strain evidence="3">MM415A00564</strain>
    </source>
</reference>
<keyword evidence="1" id="KW-0175">Coiled coil</keyword>
<evidence type="ECO:0000256" key="1">
    <source>
        <dbReference type="SAM" id="Coils"/>
    </source>
</evidence>
<proteinExistence type="predicted"/>
<evidence type="ECO:0000256" key="2">
    <source>
        <dbReference type="SAM" id="MobiDB-lite"/>
    </source>
</evidence>
<protein>
    <submittedName>
        <fullName evidence="3">Uncharacterized protein</fullName>
    </submittedName>
</protein>
<sequence length="329" mass="36094">MAYKTYGEPEPPASSTVTPQTPWTPTSKTVPQQTSPWTFTPAPPSTQQPVAQQGGTDARSQMLSSLAAGNQPSDFQRQWMRVLGISEQDVLNAQHQLGGPPGGYAQNPWDVPRNEQGQPMRPPSDPRESLTYQFSEGQRTENMNIEALNKSMELYQEAIQEMRNQMASNQETMNTAREEQAAAVAETRARDQAMMEQRQAALRAALGLGRQSSPGSLAQMQSGLYSELGQSYDWGRYQTPDILAGYTPLLVDPVAAGGFAAQAGAQMGSTSFTPPDYSAWTDQEAYRSQWTIPGVNGPLTQGQIGLTPTVRPEQRYEYRSQGQPGGAWW</sequence>
<organism evidence="3">
    <name type="scientific">viral metagenome</name>
    <dbReference type="NCBI Taxonomy" id="1070528"/>
    <lineage>
        <taxon>unclassified sequences</taxon>
        <taxon>metagenomes</taxon>
        <taxon>organismal metagenomes</taxon>
    </lineage>
</organism>
<dbReference type="EMBL" id="MT142452">
    <property type="protein sequence ID" value="QJA81245.1"/>
    <property type="molecule type" value="Genomic_DNA"/>
</dbReference>
<feature type="compositionally biased region" description="Polar residues" evidence="2">
    <location>
        <begin position="13"/>
        <end position="38"/>
    </location>
</feature>
<accession>A0A6M3KIH9</accession>
<feature type="region of interest" description="Disordered" evidence="2">
    <location>
        <begin position="1"/>
        <end position="61"/>
    </location>
</feature>
<feature type="coiled-coil region" evidence="1">
    <location>
        <begin position="145"/>
        <end position="179"/>
    </location>
</feature>